<dbReference type="FunFam" id="3.20.20.100:FF:000002">
    <property type="entry name" value="2,5-diketo-D-gluconic acid reductase A"/>
    <property type="match status" value="1"/>
</dbReference>
<organism evidence="5 6">
    <name type="scientific">Lachancea quebecensis</name>
    <dbReference type="NCBI Taxonomy" id="1654605"/>
    <lineage>
        <taxon>Eukaryota</taxon>
        <taxon>Fungi</taxon>
        <taxon>Dikarya</taxon>
        <taxon>Ascomycota</taxon>
        <taxon>Saccharomycotina</taxon>
        <taxon>Saccharomycetes</taxon>
        <taxon>Saccharomycetales</taxon>
        <taxon>Saccharomycetaceae</taxon>
        <taxon>Lachancea</taxon>
    </lineage>
</organism>
<feature type="domain" description="NADP-dependent oxidoreductase" evidence="4">
    <location>
        <begin position="23"/>
        <end position="291"/>
    </location>
</feature>
<dbReference type="GO" id="GO:0016616">
    <property type="term" value="F:oxidoreductase activity, acting on the CH-OH group of donors, NAD or NADP as acceptor"/>
    <property type="evidence" value="ECO:0007669"/>
    <property type="project" value="UniProtKB-ARBA"/>
</dbReference>
<feature type="site" description="Lowers pKa of active site Tyr" evidence="3">
    <location>
        <position position="81"/>
    </location>
</feature>
<sequence>MTTVLKKCTAAAKLNTGAQLPLLGLGTWRSTKENGYNATLAAIKAGYRHIDIAAVCMNEQVVGRAIRDSGVPREELFVTTKLWCTQHRDPSTALSQSLKRLGLDYVDLYMMHWPLAFKSEQVKHTNYMLIPKRPDGQPDVDEDWDYVKTWELMQELPATGKTNALGVANFSVSQLKKLMESPGNKIVPAASQLETHPFLPQNKMLSFCKKNNIVMEAYSPLGSDGAPLLDEPVVREISKRLHVEPAQLLISWGLQRGHAVLVKSKTPSRIETNLDTFDLPEGDFNRINELAQERGTKRIHNPTWFSFEE</sequence>
<name>A0A0P1KXM7_9SACH</name>
<dbReference type="PANTHER" id="PTHR11732">
    <property type="entry name" value="ALDO/KETO REDUCTASE"/>
    <property type="match status" value="1"/>
</dbReference>
<dbReference type="SUPFAM" id="SSF51430">
    <property type="entry name" value="NAD(P)-linked oxidoreductase"/>
    <property type="match status" value="1"/>
</dbReference>
<evidence type="ECO:0000256" key="1">
    <source>
        <dbReference type="ARBA" id="ARBA00023002"/>
    </source>
</evidence>
<evidence type="ECO:0000313" key="6">
    <source>
        <dbReference type="Proteomes" id="UP000236544"/>
    </source>
</evidence>
<evidence type="ECO:0000256" key="2">
    <source>
        <dbReference type="PIRSR" id="PIRSR000097-2"/>
    </source>
</evidence>
<dbReference type="Pfam" id="PF00248">
    <property type="entry name" value="Aldo_ket_red"/>
    <property type="match status" value="1"/>
</dbReference>
<gene>
    <name evidence="5" type="ORF">LAQU0_S04e01420g</name>
</gene>
<keyword evidence="6" id="KW-1185">Reference proteome</keyword>
<protein>
    <submittedName>
        <fullName evidence="5">LAQU0S04e01420g1_1</fullName>
    </submittedName>
</protein>
<dbReference type="AlphaFoldDB" id="A0A0P1KXM7"/>
<evidence type="ECO:0000256" key="3">
    <source>
        <dbReference type="PIRSR" id="PIRSR000097-3"/>
    </source>
</evidence>
<feature type="binding site" evidence="2">
    <location>
        <position position="112"/>
    </location>
    <ligand>
        <name>substrate</name>
    </ligand>
</feature>
<evidence type="ECO:0000259" key="4">
    <source>
        <dbReference type="Pfam" id="PF00248"/>
    </source>
</evidence>
<dbReference type="PIRSF" id="PIRSF000097">
    <property type="entry name" value="AKR"/>
    <property type="match status" value="1"/>
</dbReference>
<reference evidence="6" key="1">
    <citation type="submission" date="2015-10" db="EMBL/GenBank/DDBJ databases">
        <authorList>
            <person name="Devillers H."/>
        </authorList>
    </citation>
    <scope>NUCLEOTIDE SEQUENCE [LARGE SCALE GENOMIC DNA]</scope>
</reference>
<accession>A0A0P1KXM7</accession>
<dbReference type="OrthoDB" id="416253at2759"/>
<dbReference type="Proteomes" id="UP000236544">
    <property type="component" value="Unassembled WGS sequence"/>
</dbReference>
<dbReference type="PRINTS" id="PR00069">
    <property type="entry name" value="ALDKETRDTASE"/>
</dbReference>
<dbReference type="EMBL" id="LN890563">
    <property type="protein sequence ID" value="CUS21814.1"/>
    <property type="molecule type" value="Genomic_DNA"/>
</dbReference>
<dbReference type="InterPro" id="IPR023210">
    <property type="entry name" value="NADP_OxRdtase_dom"/>
</dbReference>
<proteinExistence type="predicted"/>
<evidence type="ECO:0000313" key="5">
    <source>
        <dbReference type="EMBL" id="CUS21814.1"/>
    </source>
</evidence>
<dbReference type="InterPro" id="IPR036812">
    <property type="entry name" value="NAD(P)_OxRdtase_dom_sf"/>
</dbReference>
<dbReference type="InterPro" id="IPR020471">
    <property type="entry name" value="AKR"/>
</dbReference>
<keyword evidence="1" id="KW-0560">Oxidoreductase</keyword>
<dbReference type="Gene3D" id="3.20.20.100">
    <property type="entry name" value="NADP-dependent oxidoreductase domain"/>
    <property type="match status" value="1"/>
</dbReference>